<evidence type="ECO:0000313" key="3">
    <source>
        <dbReference type="Proteomes" id="UP000243588"/>
    </source>
</evidence>
<dbReference type="PROSITE" id="PS51257">
    <property type="entry name" value="PROKAR_LIPOPROTEIN"/>
    <property type="match status" value="1"/>
</dbReference>
<feature type="signal peptide" evidence="1">
    <location>
        <begin position="1"/>
        <end position="20"/>
    </location>
</feature>
<name>A0A1G8GTF5_9FLAO</name>
<keyword evidence="3" id="KW-1185">Reference proteome</keyword>
<keyword evidence="1" id="KW-0732">Signal</keyword>
<gene>
    <name evidence="2" type="ORF">SAMN05421818_13214</name>
</gene>
<dbReference type="RefSeq" id="WP_090410387.1">
    <property type="nucleotide sequence ID" value="NZ_FNDQ01000032.1"/>
</dbReference>
<evidence type="ECO:0000256" key="1">
    <source>
        <dbReference type="SAM" id="SignalP"/>
    </source>
</evidence>
<evidence type="ECO:0000313" key="2">
    <source>
        <dbReference type="EMBL" id="SDH97649.1"/>
    </source>
</evidence>
<organism evidence="2 3">
    <name type="scientific">Myroides phaeus</name>
    <dbReference type="NCBI Taxonomy" id="702745"/>
    <lineage>
        <taxon>Bacteria</taxon>
        <taxon>Pseudomonadati</taxon>
        <taxon>Bacteroidota</taxon>
        <taxon>Flavobacteriia</taxon>
        <taxon>Flavobacteriales</taxon>
        <taxon>Flavobacteriaceae</taxon>
        <taxon>Myroides</taxon>
    </lineage>
</organism>
<feature type="chain" id="PRO_5017363623" description="Lipoprotein" evidence="1">
    <location>
        <begin position="21"/>
        <end position="139"/>
    </location>
</feature>
<sequence length="139" mass="16177">MKKLITFLFAAAALTSCTNAKKSTVLGDQNAGKSITGWYYYHVMEENFDSIPKLMNDEFFNAEQQAAFVNSLKQREAELGKIKSFELDEWELTDKNKKEKTKDFVFEYKVKYENAESIEKIYLEKKGNDLKIAKVEYDK</sequence>
<evidence type="ECO:0008006" key="4">
    <source>
        <dbReference type="Google" id="ProtNLM"/>
    </source>
</evidence>
<dbReference type="STRING" id="702745.SAMN05421818_13214"/>
<accession>A0A1G8GTF5</accession>
<proteinExistence type="predicted"/>
<protein>
    <recommendedName>
        <fullName evidence="4">Lipoprotein</fullName>
    </recommendedName>
</protein>
<dbReference type="EMBL" id="FNDQ01000032">
    <property type="protein sequence ID" value="SDH97649.1"/>
    <property type="molecule type" value="Genomic_DNA"/>
</dbReference>
<reference evidence="3" key="1">
    <citation type="submission" date="2016-10" db="EMBL/GenBank/DDBJ databases">
        <authorList>
            <person name="Varghese N."/>
            <person name="Submissions S."/>
        </authorList>
    </citation>
    <scope>NUCLEOTIDE SEQUENCE [LARGE SCALE GENOMIC DNA]</scope>
    <source>
        <strain evidence="3">DSM 23313</strain>
    </source>
</reference>
<dbReference type="AlphaFoldDB" id="A0A1G8GTF5"/>
<dbReference type="Proteomes" id="UP000243588">
    <property type="component" value="Unassembled WGS sequence"/>
</dbReference>